<gene>
    <name evidence="1" type="ORF">DPEC_G00188790</name>
</gene>
<proteinExistence type="predicted"/>
<protein>
    <submittedName>
        <fullName evidence="1">Uncharacterized protein</fullName>
    </submittedName>
</protein>
<evidence type="ECO:0000313" key="1">
    <source>
        <dbReference type="EMBL" id="KAJ8001197.1"/>
    </source>
</evidence>
<dbReference type="EMBL" id="CM055742">
    <property type="protein sequence ID" value="KAJ8001197.1"/>
    <property type="molecule type" value="Genomic_DNA"/>
</dbReference>
<sequence length="107" mass="11875">MLTANIKANMCKVLQEKYSPSEIQNLLTKASILDPRYRGTMEDAEVLDDVKEKLLQELLDMNEEEGKGECASGENCVKAAGGMKDLNLQQPGRRGCVTLSRTEELNL</sequence>
<dbReference type="Proteomes" id="UP001157502">
    <property type="component" value="Chromosome 15"/>
</dbReference>
<name>A0ACC2GCE4_DALPE</name>
<keyword evidence="2" id="KW-1185">Reference proteome</keyword>
<comment type="caution">
    <text evidence="1">The sequence shown here is derived from an EMBL/GenBank/DDBJ whole genome shotgun (WGS) entry which is preliminary data.</text>
</comment>
<organism evidence="1 2">
    <name type="scientific">Dallia pectoralis</name>
    <name type="common">Alaska blackfish</name>
    <dbReference type="NCBI Taxonomy" id="75939"/>
    <lineage>
        <taxon>Eukaryota</taxon>
        <taxon>Metazoa</taxon>
        <taxon>Chordata</taxon>
        <taxon>Craniata</taxon>
        <taxon>Vertebrata</taxon>
        <taxon>Euteleostomi</taxon>
        <taxon>Actinopterygii</taxon>
        <taxon>Neopterygii</taxon>
        <taxon>Teleostei</taxon>
        <taxon>Protacanthopterygii</taxon>
        <taxon>Esociformes</taxon>
        <taxon>Umbridae</taxon>
        <taxon>Dallia</taxon>
    </lineage>
</organism>
<evidence type="ECO:0000313" key="2">
    <source>
        <dbReference type="Proteomes" id="UP001157502"/>
    </source>
</evidence>
<reference evidence="1" key="1">
    <citation type="submission" date="2021-05" db="EMBL/GenBank/DDBJ databases">
        <authorList>
            <person name="Pan Q."/>
            <person name="Jouanno E."/>
            <person name="Zahm M."/>
            <person name="Klopp C."/>
            <person name="Cabau C."/>
            <person name="Louis A."/>
            <person name="Berthelot C."/>
            <person name="Parey E."/>
            <person name="Roest Crollius H."/>
            <person name="Montfort J."/>
            <person name="Robinson-Rechavi M."/>
            <person name="Bouchez O."/>
            <person name="Lampietro C."/>
            <person name="Lopez Roques C."/>
            <person name="Donnadieu C."/>
            <person name="Postlethwait J."/>
            <person name="Bobe J."/>
            <person name="Dillon D."/>
            <person name="Chandos A."/>
            <person name="von Hippel F."/>
            <person name="Guiguen Y."/>
        </authorList>
    </citation>
    <scope>NUCLEOTIDE SEQUENCE</scope>
    <source>
        <strain evidence="1">YG-Jan2019</strain>
    </source>
</reference>
<accession>A0ACC2GCE4</accession>